<dbReference type="GeneID" id="54475684"/>
<proteinExistence type="predicted"/>
<evidence type="ECO:0000313" key="2">
    <source>
        <dbReference type="Proteomes" id="UP000799767"/>
    </source>
</evidence>
<dbReference type="EMBL" id="MU001641">
    <property type="protein sequence ID" value="KAF2479547.1"/>
    <property type="molecule type" value="Genomic_DNA"/>
</dbReference>
<dbReference type="AlphaFoldDB" id="A0A6A6PJV2"/>
<keyword evidence="2" id="KW-1185">Reference proteome</keyword>
<evidence type="ECO:0000313" key="1">
    <source>
        <dbReference type="EMBL" id="KAF2479547.1"/>
    </source>
</evidence>
<protein>
    <submittedName>
        <fullName evidence="1">Uncharacterized protein</fullName>
    </submittedName>
</protein>
<accession>A0A6A6PJV2</accession>
<name>A0A6A6PJV2_9PEZI</name>
<organism evidence="1 2">
    <name type="scientific">Neohortaea acidophila</name>
    <dbReference type="NCBI Taxonomy" id="245834"/>
    <lineage>
        <taxon>Eukaryota</taxon>
        <taxon>Fungi</taxon>
        <taxon>Dikarya</taxon>
        <taxon>Ascomycota</taxon>
        <taxon>Pezizomycotina</taxon>
        <taxon>Dothideomycetes</taxon>
        <taxon>Dothideomycetidae</taxon>
        <taxon>Mycosphaerellales</taxon>
        <taxon>Teratosphaeriaceae</taxon>
        <taxon>Neohortaea</taxon>
    </lineage>
</organism>
<dbReference type="RefSeq" id="XP_033586117.1">
    <property type="nucleotide sequence ID" value="XM_033734682.1"/>
</dbReference>
<gene>
    <name evidence="1" type="ORF">BDY17DRAFT_304171</name>
</gene>
<reference evidence="1" key="1">
    <citation type="journal article" date="2020" name="Stud. Mycol.">
        <title>101 Dothideomycetes genomes: a test case for predicting lifestyles and emergence of pathogens.</title>
        <authorList>
            <person name="Haridas S."/>
            <person name="Albert R."/>
            <person name="Binder M."/>
            <person name="Bloem J."/>
            <person name="Labutti K."/>
            <person name="Salamov A."/>
            <person name="Andreopoulos B."/>
            <person name="Baker S."/>
            <person name="Barry K."/>
            <person name="Bills G."/>
            <person name="Bluhm B."/>
            <person name="Cannon C."/>
            <person name="Castanera R."/>
            <person name="Culley D."/>
            <person name="Daum C."/>
            <person name="Ezra D."/>
            <person name="Gonzalez J."/>
            <person name="Henrissat B."/>
            <person name="Kuo A."/>
            <person name="Liang C."/>
            <person name="Lipzen A."/>
            <person name="Lutzoni F."/>
            <person name="Magnuson J."/>
            <person name="Mondo S."/>
            <person name="Nolan M."/>
            <person name="Ohm R."/>
            <person name="Pangilinan J."/>
            <person name="Park H.-J."/>
            <person name="Ramirez L."/>
            <person name="Alfaro M."/>
            <person name="Sun H."/>
            <person name="Tritt A."/>
            <person name="Yoshinaga Y."/>
            <person name="Zwiers L.-H."/>
            <person name="Turgeon B."/>
            <person name="Goodwin S."/>
            <person name="Spatafora J."/>
            <person name="Crous P."/>
            <person name="Grigoriev I."/>
        </authorList>
    </citation>
    <scope>NUCLEOTIDE SEQUENCE</scope>
    <source>
        <strain evidence="1">CBS 113389</strain>
    </source>
</reference>
<dbReference type="Proteomes" id="UP000799767">
    <property type="component" value="Unassembled WGS sequence"/>
</dbReference>
<sequence>MQSATLCFLQVYVNMTLLFLTRLLDEPSLLQAHIPTTEAGRGNSNVAEGKAWLSAEQPALISDTWRLVDGRFRSRPSGDSILYLPALTALSLEVRCLTMRQRIAEILDGLSDAGFRVAGVALGDMKLAWGATTAGCGDFCLCSTTSTKEER</sequence>